<dbReference type="PANTHER" id="PTHR31285:SF0">
    <property type="entry name" value="NICOTINAMIDE MONONUCLEOTIDE ADENYLYLTRANSFERASE"/>
    <property type="match status" value="1"/>
</dbReference>
<dbReference type="InParanoid" id="K3X519"/>
<sequence length="480" mass="52410">MATTKMALVERVLTALYARQPHVKVAVAATGGGTSAAELLFRSGSSSTMLQYSVPYARASLQNFLDEPKDLAADYTPRAVLTQFCAPETSERMAVAAWKQAQGILRAESEQDDPVHAHSLSATLDRFRFSMGIACTAALATNYEKKGLHHCFLSVCTATSFSQEQLQGAEKSTLQQRCETYHLNLSKTLKRTRNEEDHIVSHWLVYVLAKAANVDPEGTAALRDALLAEQHDGDSFAVVTAGGYSPIDPLEELCAGSTAALTSVAFLPLTSNDKSNVTIAKDLGFRGVVLSGSFNPLHQGHVDLVCAAQRIVQDRFGRELPIAFELAVANADKGTIASSTVRQRVEQFVGARSSFGIWPVLVTNATLFSQKASVLKGCAFVIGADTAVRIVDKKYYDNDEHKMVLTLQQIARNECFFVVAGRMDDKVTNRFISADEVLATSIPAVFKHLFVPLNESAFRSDISSTQIRNQQLKQEQQQQN</sequence>
<dbReference type="Proteomes" id="UP000019132">
    <property type="component" value="Unassembled WGS sequence"/>
</dbReference>
<dbReference type="Gene3D" id="3.40.50.620">
    <property type="entry name" value="HUPs"/>
    <property type="match status" value="1"/>
</dbReference>
<evidence type="ECO:0000313" key="2">
    <source>
        <dbReference type="EnsemblProtists" id="PYU1_T012318"/>
    </source>
</evidence>
<accession>K3X519</accession>
<dbReference type="Gene3D" id="3.90.950.20">
    <property type="entry name" value="CinA-like"/>
    <property type="match status" value="1"/>
</dbReference>
<dbReference type="GO" id="GO:0005634">
    <property type="term" value="C:nucleus"/>
    <property type="evidence" value="ECO:0007669"/>
    <property type="project" value="TreeGrafter"/>
</dbReference>
<feature type="domain" description="Cytidyltransferase-like" evidence="1">
    <location>
        <begin position="290"/>
        <end position="469"/>
    </location>
</feature>
<dbReference type="Pfam" id="PF01467">
    <property type="entry name" value="CTP_transf_like"/>
    <property type="match status" value="1"/>
</dbReference>
<dbReference type="eggNOG" id="ENOG502QTA1">
    <property type="taxonomic scope" value="Eukaryota"/>
</dbReference>
<dbReference type="VEuPathDB" id="FungiDB:PYU1_G012292"/>
<dbReference type="InterPro" id="IPR014729">
    <property type="entry name" value="Rossmann-like_a/b/a_fold"/>
</dbReference>
<protein>
    <recommendedName>
        <fullName evidence="1">Cytidyltransferase-like domain-containing protein</fullName>
    </recommendedName>
</protein>
<reference evidence="2" key="3">
    <citation type="submission" date="2015-02" db="UniProtKB">
        <authorList>
            <consortium name="EnsemblProtists"/>
        </authorList>
    </citation>
    <scope>IDENTIFICATION</scope>
    <source>
        <strain evidence="2">DAOM BR144</strain>
    </source>
</reference>
<dbReference type="InterPro" id="IPR036653">
    <property type="entry name" value="CinA-like_C"/>
</dbReference>
<dbReference type="OMA" id="GCYFVVG"/>
<dbReference type="EMBL" id="GL376608">
    <property type="status" value="NOT_ANNOTATED_CDS"/>
    <property type="molecule type" value="Genomic_DNA"/>
</dbReference>
<dbReference type="GO" id="GO:0000309">
    <property type="term" value="F:nicotinamide-nucleotide adenylyltransferase activity"/>
    <property type="evidence" value="ECO:0007669"/>
    <property type="project" value="TreeGrafter"/>
</dbReference>
<dbReference type="HOGENOM" id="CLU_026547_0_0_1"/>
<dbReference type="EnsemblProtists" id="PYU1_T012318">
    <property type="protein sequence ID" value="PYU1_T012318"/>
    <property type="gene ID" value="PYU1_G012292"/>
</dbReference>
<dbReference type="PANTHER" id="PTHR31285">
    <property type="entry name" value="NICOTINAMIDE MONONUCLEOTIDE ADENYLYLTRANSFERASE"/>
    <property type="match status" value="1"/>
</dbReference>
<evidence type="ECO:0000313" key="3">
    <source>
        <dbReference type="Proteomes" id="UP000019132"/>
    </source>
</evidence>
<name>K3X519_GLOUD</name>
<dbReference type="GO" id="GO:0005737">
    <property type="term" value="C:cytoplasm"/>
    <property type="evidence" value="ECO:0007669"/>
    <property type="project" value="TreeGrafter"/>
</dbReference>
<organism evidence="2 3">
    <name type="scientific">Globisporangium ultimum (strain ATCC 200006 / CBS 805.95 / DAOM BR144)</name>
    <name type="common">Pythium ultimum</name>
    <dbReference type="NCBI Taxonomy" id="431595"/>
    <lineage>
        <taxon>Eukaryota</taxon>
        <taxon>Sar</taxon>
        <taxon>Stramenopiles</taxon>
        <taxon>Oomycota</taxon>
        <taxon>Peronosporomycetes</taxon>
        <taxon>Pythiales</taxon>
        <taxon>Pythiaceae</taxon>
        <taxon>Globisporangium</taxon>
    </lineage>
</organism>
<evidence type="ECO:0000259" key="1">
    <source>
        <dbReference type="Pfam" id="PF01467"/>
    </source>
</evidence>
<dbReference type="SUPFAM" id="SSF52374">
    <property type="entry name" value="Nucleotidylyl transferase"/>
    <property type="match status" value="1"/>
</dbReference>
<reference evidence="3" key="2">
    <citation type="submission" date="2010-04" db="EMBL/GenBank/DDBJ databases">
        <authorList>
            <person name="Buell R."/>
            <person name="Hamilton J."/>
            <person name="Hostetler J."/>
        </authorList>
    </citation>
    <scope>NUCLEOTIDE SEQUENCE [LARGE SCALE GENOMIC DNA]</scope>
    <source>
        <strain evidence="3">DAOM:BR144</strain>
    </source>
</reference>
<proteinExistence type="predicted"/>
<dbReference type="AlphaFoldDB" id="K3X519"/>
<reference evidence="3" key="1">
    <citation type="journal article" date="2010" name="Genome Biol.">
        <title>Genome sequence of the necrotrophic plant pathogen Pythium ultimum reveals original pathogenicity mechanisms and effector repertoire.</title>
        <authorList>
            <person name="Levesque C.A."/>
            <person name="Brouwer H."/>
            <person name="Cano L."/>
            <person name="Hamilton J.P."/>
            <person name="Holt C."/>
            <person name="Huitema E."/>
            <person name="Raffaele S."/>
            <person name="Robideau G.P."/>
            <person name="Thines M."/>
            <person name="Win J."/>
            <person name="Zerillo M.M."/>
            <person name="Beakes G.W."/>
            <person name="Boore J.L."/>
            <person name="Busam D."/>
            <person name="Dumas B."/>
            <person name="Ferriera S."/>
            <person name="Fuerstenberg S.I."/>
            <person name="Gachon C.M."/>
            <person name="Gaulin E."/>
            <person name="Govers F."/>
            <person name="Grenville-Briggs L."/>
            <person name="Horner N."/>
            <person name="Hostetler J."/>
            <person name="Jiang R.H."/>
            <person name="Johnson J."/>
            <person name="Krajaejun T."/>
            <person name="Lin H."/>
            <person name="Meijer H.J."/>
            <person name="Moore B."/>
            <person name="Morris P."/>
            <person name="Phuntmart V."/>
            <person name="Puiu D."/>
            <person name="Shetty J."/>
            <person name="Stajich J.E."/>
            <person name="Tripathy S."/>
            <person name="Wawra S."/>
            <person name="van West P."/>
            <person name="Whitty B.R."/>
            <person name="Coutinho P.M."/>
            <person name="Henrissat B."/>
            <person name="Martin F."/>
            <person name="Thomas P.D."/>
            <person name="Tyler B.M."/>
            <person name="De Vries R.P."/>
            <person name="Kamoun S."/>
            <person name="Yandell M."/>
            <person name="Tisserat N."/>
            <person name="Buell C.R."/>
        </authorList>
    </citation>
    <scope>NUCLEOTIDE SEQUENCE</scope>
    <source>
        <strain evidence="3">DAOM:BR144</strain>
    </source>
</reference>
<dbReference type="GO" id="GO:0016887">
    <property type="term" value="F:ATP hydrolysis activity"/>
    <property type="evidence" value="ECO:0007669"/>
    <property type="project" value="TreeGrafter"/>
</dbReference>
<keyword evidence="3" id="KW-1185">Reference proteome</keyword>
<dbReference type="InterPro" id="IPR004821">
    <property type="entry name" value="Cyt_trans-like"/>
</dbReference>